<dbReference type="InterPro" id="IPR016032">
    <property type="entry name" value="Sig_transdc_resp-reg_C-effctor"/>
</dbReference>
<feature type="transmembrane region" description="Helical" evidence="4">
    <location>
        <begin position="300"/>
        <end position="320"/>
    </location>
</feature>
<organism evidence="6 7">
    <name type="scientific">Raoultibacter massiliensis</name>
    <dbReference type="NCBI Taxonomy" id="1852371"/>
    <lineage>
        <taxon>Bacteria</taxon>
        <taxon>Bacillati</taxon>
        <taxon>Actinomycetota</taxon>
        <taxon>Coriobacteriia</taxon>
        <taxon>Eggerthellales</taxon>
        <taxon>Eggerthellaceae</taxon>
        <taxon>Raoultibacter</taxon>
    </lineage>
</organism>
<proteinExistence type="predicted"/>
<keyword evidence="4" id="KW-0812">Transmembrane</keyword>
<dbReference type="CDD" id="cd06170">
    <property type="entry name" value="LuxR_C_like"/>
    <property type="match status" value="1"/>
</dbReference>
<dbReference type="RefSeq" id="WP_349227788.1">
    <property type="nucleotide sequence ID" value="NZ_JBBNOP010000011.1"/>
</dbReference>
<evidence type="ECO:0000313" key="6">
    <source>
        <dbReference type="EMBL" id="MEQ3363764.1"/>
    </source>
</evidence>
<comment type="caution">
    <text evidence="6">The sequence shown here is derived from an EMBL/GenBank/DDBJ whole genome shotgun (WGS) entry which is preliminary data.</text>
</comment>
<evidence type="ECO:0000259" key="5">
    <source>
        <dbReference type="PROSITE" id="PS50043"/>
    </source>
</evidence>
<feature type="transmembrane region" description="Helical" evidence="4">
    <location>
        <begin position="332"/>
        <end position="353"/>
    </location>
</feature>
<keyword evidence="1" id="KW-0805">Transcription regulation</keyword>
<evidence type="ECO:0000256" key="3">
    <source>
        <dbReference type="ARBA" id="ARBA00023163"/>
    </source>
</evidence>
<feature type="transmembrane region" description="Helical" evidence="4">
    <location>
        <begin position="242"/>
        <end position="266"/>
    </location>
</feature>
<dbReference type="InterPro" id="IPR036388">
    <property type="entry name" value="WH-like_DNA-bd_sf"/>
</dbReference>
<accession>A0ABV1JFA0</accession>
<evidence type="ECO:0000256" key="1">
    <source>
        <dbReference type="ARBA" id="ARBA00023015"/>
    </source>
</evidence>
<feature type="transmembrane region" description="Helical" evidence="4">
    <location>
        <begin position="58"/>
        <end position="77"/>
    </location>
</feature>
<dbReference type="PANTHER" id="PTHR44688:SF16">
    <property type="entry name" value="DNA-BINDING TRANSCRIPTIONAL ACTIVATOR DEVR_DOSR"/>
    <property type="match status" value="1"/>
</dbReference>
<feature type="domain" description="HTH luxR-type" evidence="5">
    <location>
        <begin position="411"/>
        <end position="476"/>
    </location>
</feature>
<name>A0ABV1JFA0_9ACTN</name>
<evidence type="ECO:0000256" key="4">
    <source>
        <dbReference type="SAM" id="Phobius"/>
    </source>
</evidence>
<dbReference type="Pfam" id="PF00196">
    <property type="entry name" value="GerE"/>
    <property type="match status" value="1"/>
</dbReference>
<reference evidence="6 7" key="1">
    <citation type="submission" date="2024-04" db="EMBL/GenBank/DDBJ databases">
        <title>Human intestinal bacterial collection.</title>
        <authorList>
            <person name="Pauvert C."/>
            <person name="Hitch T.C.A."/>
            <person name="Clavel T."/>
        </authorList>
    </citation>
    <scope>NUCLEOTIDE SEQUENCE [LARGE SCALE GENOMIC DNA]</scope>
    <source>
        <strain evidence="6 7">CLA-KB-H42</strain>
    </source>
</reference>
<feature type="transmembrane region" description="Helical" evidence="4">
    <location>
        <begin position="213"/>
        <end position="230"/>
    </location>
</feature>
<feature type="transmembrane region" description="Helical" evidence="4">
    <location>
        <begin position="147"/>
        <end position="165"/>
    </location>
</feature>
<keyword evidence="2" id="KW-0238">DNA-binding</keyword>
<dbReference type="PRINTS" id="PR00038">
    <property type="entry name" value="HTHLUXR"/>
</dbReference>
<protein>
    <submittedName>
        <fullName evidence="6">Helix-turn-helix transcriptional regulator</fullName>
    </submittedName>
</protein>
<dbReference type="InterPro" id="IPR000792">
    <property type="entry name" value="Tscrpt_reg_LuxR_C"/>
</dbReference>
<feature type="transmembrane region" description="Helical" evidence="4">
    <location>
        <begin position="24"/>
        <end position="46"/>
    </location>
</feature>
<evidence type="ECO:0000313" key="7">
    <source>
        <dbReference type="Proteomes" id="UP001487305"/>
    </source>
</evidence>
<keyword evidence="4" id="KW-1133">Transmembrane helix</keyword>
<dbReference type="PANTHER" id="PTHR44688">
    <property type="entry name" value="DNA-BINDING TRANSCRIPTIONAL ACTIVATOR DEVR_DOSR"/>
    <property type="match status" value="1"/>
</dbReference>
<dbReference type="PROSITE" id="PS50043">
    <property type="entry name" value="HTH_LUXR_2"/>
    <property type="match status" value="1"/>
</dbReference>
<feature type="transmembrane region" description="Helical" evidence="4">
    <location>
        <begin position="273"/>
        <end position="294"/>
    </location>
</feature>
<dbReference type="Gene3D" id="1.10.10.10">
    <property type="entry name" value="Winged helix-like DNA-binding domain superfamily/Winged helix DNA-binding domain"/>
    <property type="match status" value="1"/>
</dbReference>
<evidence type="ECO:0000256" key="2">
    <source>
        <dbReference type="ARBA" id="ARBA00023125"/>
    </source>
</evidence>
<keyword evidence="7" id="KW-1185">Reference proteome</keyword>
<dbReference type="EMBL" id="JBBNOP010000011">
    <property type="protein sequence ID" value="MEQ3363764.1"/>
    <property type="molecule type" value="Genomic_DNA"/>
</dbReference>
<keyword evidence="4" id="KW-0472">Membrane</keyword>
<feature type="transmembrane region" description="Helical" evidence="4">
    <location>
        <begin position="365"/>
        <end position="386"/>
    </location>
</feature>
<sequence length="483" mass="52175">MASGDVKGFIEIAADETRRHPARLLGMGLFWAWLQVVFAAPALAPASMLQLPFPSQHQVWTISLLITIVTFAIALALKKSSLPIAQSATLWACHLLMAAGTTCLAYSSEATDPLPFAFCGAVFTGIGSGLAFLVWGDHLSHLEPRRVLFDMAIYSFMTAVFFSIVMALPILLAQIAAVVMPLGAGLLLKHAQTAYVPSIDEHRKPDNASSPKGSSLISLAVLVGLVYGIMRGVSLSFTASSVEIVTVATVVGIALAGVLLVITTVFFKKGSELYLVCQISFPLLTLGFLLLPQFLGDLPLPIVVFTIGHSYFYFLLWVFCVDQARASTKKPYIIVAIGLLSFLGSSLIGSIASDAMALLGSEASQAISIVSLVVVYLFVVAFAFLFGKSRKTNQADQNANLEQEFRTCSDLVASEGGLSPRETEIFYLLAVGKDRADIREAFSISNDTVKSHTRRIYAKLDIHSKKEATALVEARIERERRGM</sequence>
<gene>
    <name evidence="6" type="ORF">AAA083_12335</name>
</gene>
<dbReference type="Proteomes" id="UP001487305">
    <property type="component" value="Unassembled WGS sequence"/>
</dbReference>
<dbReference type="SMART" id="SM00421">
    <property type="entry name" value="HTH_LUXR"/>
    <property type="match status" value="1"/>
</dbReference>
<feature type="transmembrane region" description="Helical" evidence="4">
    <location>
        <begin position="114"/>
        <end position="135"/>
    </location>
</feature>
<keyword evidence="3" id="KW-0804">Transcription</keyword>
<dbReference type="SUPFAM" id="SSF46894">
    <property type="entry name" value="C-terminal effector domain of the bipartite response regulators"/>
    <property type="match status" value="1"/>
</dbReference>